<name>A0ABQ8YEI6_9EUKA</name>
<gene>
    <name evidence="2" type="ORF">M0813_02836</name>
</gene>
<feature type="region of interest" description="Disordered" evidence="1">
    <location>
        <begin position="200"/>
        <end position="238"/>
    </location>
</feature>
<evidence type="ECO:0000313" key="3">
    <source>
        <dbReference type="Proteomes" id="UP001150062"/>
    </source>
</evidence>
<protein>
    <submittedName>
        <fullName evidence="2">Uncharacterized protein</fullName>
    </submittedName>
</protein>
<evidence type="ECO:0000256" key="1">
    <source>
        <dbReference type="SAM" id="MobiDB-lite"/>
    </source>
</evidence>
<dbReference type="InterPro" id="IPR036872">
    <property type="entry name" value="CH_dom_sf"/>
</dbReference>
<sequence length="948" mass="111625">MSFKKKRNNLFLVLKKPSTINDNHYQKSEITLQQTKENEMKIKKFLDFSKKYFKHPTLKPKDLLNLNGVNLLNLLNIIFPTPLNRIVETALPEQQIKKNLKELKRVLKETINWSKYENFSIKRLIQKKQNEEAKFLNCLLSLQHKIETFGINKDQKQIVRDFYVLQGELKYILTNEGVVNYSSEASSQMRSPKAVKKKEISLSWNKSESENKNESEKEKEKEKQKEINSDSDNWDLITSEDEDNSFNEIENNKQLNQESNKQVYKNIFFERHFQYILPQNNKRHLNIKKNKKGSKVEDEKKKGHKNDKNNHSTSSEWEEYQIPKEFKEISKDIDFLTDDGFLEFSNLNLEKIKKKNKQNIFTSSSENYLIDNLINLEDSESEFIIDDFELEKQQRKNLKNTEREEEIENLDVPKKMVKKKSVLRTLMKNIKNKIGSSNSKEKGNSNNTNSNTNGYVDNCLDTNVNVNVNVNANDSDNDFNDGNSITKENNDNTIETEIEQEIEHGIEMKSLNSMNNEITKSNNNINNDIIDMEYFKKKWGFFFIGKTENHLQLTREFFSIVANYLLENSSKGDHEDGDENGGKNEKKKEEMGKGKKKKKKKRKKNEGKKTTKGKRKISNQNKIALNKIEFFYLINTYSNWSNMKLYEIKDPIKQIVENQSKIYLKAYNEAIQRCRIQATEFSLYCSLTRKEFNLMKIHLKYNSFTITELNKINPIFEADFNENSFFIGLNYLHSKVIIFSKTGNNHNIFVKLKSRYQKLVIVFLFLIYRSTIQKNKYVGNNPNDFSKKNVDDLNTKILPQPLPIDPELSKYFTSPLNIFSKFQNTNKNYFNNKIIEIISKIWKDGGTKFQVFFLVNKTVPFEPGILYIKKRGILEILQNQIINNHQFSKNFKLTQTQKENQHNLIKINSKNDNNKPYTFFATNSSEEALFISKTILFFNKQYLNNIKK</sequence>
<feature type="compositionally biased region" description="Basic and acidic residues" evidence="1">
    <location>
        <begin position="294"/>
        <end position="310"/>
    </location>
</feature>
<feature type="region of interest" description="Disordered" evidence="1">
    <location>
        <begin position="569"/>
        <end position="616"/>
    </location>
</feature>
<reference evidence="2" key="1">
    <citation type="submission" date="2022-08" db="EMBL/GenBank/DDBJ databases">
        <title>Novel sulfate-reducing endosymbionts in the free-living metamonad Anaeramoeba.</title>
        <authorList>
            <person name="Jerlstrom-Hultqvist J."/>
            <person name="Cepicka I."/>
            <person name="Gallot-Lavallee L."/>
            <person name="Salas-Leiva D."/>
            <person name="Curtis B.A."/>
            <person name="Zahonova K."/>
            <person name="Pipaliya S."/>
            <person name="Dacks J."/>
            <person name="Roger A.J."/>
        </authorList>
    </citation>
    <scope>NUCLEOTIDE SEQUENCE</scope>
    <source>
        <strain evidence="2">Schooner1</strain>
    </source>
</reference>
<comment type="caution">
    <text evidence="2">The sequence shown here is derived from an EMBL/GenBank/DDBJ whole genome shotgun (WGS) entry which is preliminary data.</text>
</comment>
<feature type="compositionally biased region" description="Basic and acidic residues" evidence="1">
    <location>
        <begin position="570"/>
        <end position="593"/>
    </location>
</feature>
<dbReference type="Proteomes" id="UP001150062">
    <property type="component" value="Unassembled WGS sequence"/>
</dbReference>
<dbReference type="EMBL" id="JAOAOG010000173">
    <property type="protein sequence ID" value="KAJ6242979.1"/>
    <property type="molecule type" value="Genomic_DNA"/>
</dbReference>
<dbReference type="SUPFAM" id="SSF47576">
    <property type="entry name" value="Calponin-homology domain, CH-domain"/>
    <property type="match status" value="1"/>
</dbReference>
<feature type="compositionally biased region" description="Basic residues" evidence="1">
    <location>
        <begin position="594"/>
        <end position="616"/>
    </location>
</feature>
<feature type="region of interest" description="Disordered" evidence="1">
    <location>
        <begin position="433"/>
        <end position="452"/>
    </location>
</feature>
<feature type="region of interest" description="Disordered" evidence="1">
    <location>
        <begin position="280"/>
        <end position="318"/>
    </location>
</feature>
<organism evidence="2 3">
    <name type="scientific">Anaeramoeba flamelloides</name>
    <dbReference type="NCBI Taxonomy" id="1746091"/>
    <lineage>
        <taxon>Eukaryota</taxon>
        <taxon>Metamonada</taxon>
        <taxon>Anaeramoebidae</taxon>
        <taxon>Anaeramoeba</taxon>
    </lineage>
</organism>
<evidence type="ECO:0000313" key="2">
    <source>
        <dbReference type="EMBL" id="KAJ6242979.1"/>
    </source>
</evidence>
<feature type="compositionally biased region" description="Basic and acidic residues" evidence="1">
    <location>
        <begin position="207"/>
        <end position="228"/>
    </location>
</feature>
<feature type="compositionally biased region" description="Basic residues" evidence="1">
    <location>
        <begin position="281"/>
        <end position="293"/>
    </location>
</feature>
<proteinExistence type="predicted"/>
<accession>A0ABQ8YEI6</accession>
<keyword evidence="3" id="KW-1185">Reference proteome</keyword>